<feature type="domain" description="DUF755" evidence="2">
    <location>
        <begin position="22"/>
        <end position="128"/>
    </location>
</feature>
<keyword evidence="4" id="KW-1185">Reference proteome</keyword>
<dbReference type="GeneID" id="80535519"/>
<reference evidence="3" key="1">
    <citation type="journal article" date="2017" name="Virology">
        <title>Discovery of novel anelloviruses in small mammals expands the host range and diversity of the Anelloviridae.</title>
        <authorList>
            <person name="de Souza W.M."/>
            <person name="Fumagalli M.J."/>
            <person name="de Araujo J."/>
            <person name="Sabino-Santos G.Jr."/>
            <person name="Maia F.G.M."/>
            <person name="Romeiro M.F."/>
            <person name="Modha S."/>
            <person name="Nardi M.S."/>
            <person name="Queiroz L.H."/>
            <person name="Durigon E.L."/>
            <person name="Nunes M.R.T."/>
            <person name="Murcia P.R."/>
            <person name="Figueiredo L.T.M."/>
        </authorList>
    </citation>
    <scope>NUCLEOTIDE SEQUENCE</scope>
    <source>
        <strain evidence="3">3470</strain>
    </source>
</reference>
<feature type="region of interest" description="Disordered" evidence="1">
    <location>
        <begin position="1"/>
        <end position="27"/>
    </location>
</feature>
<dbReference type="RefSeq" id="YP_010797567.1">
    <property type="nucleotide sequence ID" value="NC_076206.1"/>
</dbReference>
<dbReference type="Proteomes" id="UP000677376">
    <property type="component" value="Segment"/>
</dbReference>
<feature type="region of interest" description="Disordered" evidence="1">
    <location>
        <begin position="70"/>
        <end position="130"/>
    </location>
</feature>
<dbReference type="Pfam" id="PF05501">
    <property type="entry name" value="DUF755"/>
    <property type="match status" value="1"/>
</dbReference>
<evidence type="ECO:0000313" key="3">
    <source>
        <dbReference type="EMBL" id="ATX61860.1"/>
    </source>
</evidence>
<feature type="compositionally biased region" description="Low complexity" evidence="1">
    <location>
        <begin position="114"/>
        <end position="130"/>
    </location>
</feature>
<name>A0A2H4QBT6_9VIRU</name>
<dbReference type="InterPro" id="IPR008474">
    <property type="entry name" value="DUF755"/>
</dbReference>
<feature type="compositionally biased region" description="Polar residues" evidence="1">
    <location>
        <begin position="1"/>
        <end position="18"/>
    </location>
</feature>
<sequence length="130" mass="14961">MSQTLSLIPYQTNQQEPSSHLLPEPVGDYNKYRYKTRQRWAKIFSTRGTSDEESLQKEPLKELQQILNKFLSQRSGHRLEKKKSSRTQKTKRPQKKQRAHGKKTRVSAPPPTPESSTDWSSTSGSSSETD</sequence>
<feature type="compositionally biased region" description="Basic residues" evidence="1">
    <location>
        <begin position="75"/>
        <end position="105"/>
    </location>
</feature>
<proteinExistence type="predicted"/>
<evidence type="ECO:0000313" key="4">
    <source>
        <dbReference type="Proteomes" id="UP000677376"/>
    </source>
</evidence>
<evidence type="ECO:0000256" key="1">
    <source>
        <dbReference type="SAM" id="MobiDB-lite"/>
    </source>
</evidence>
<organism evidence="3">
    <name type="scientific">Torque teno didelphis albiventris virus</name>
    <dbReference type="NCBI Taxonomy" id="2054619"/>
    <lineage>
        <taxon>Viruses</taxon>
        <taxon>Monodnaviria</taxon>
        <taxon>Shotokuvirae</taxon>
        <taxon>Commensaviricota</taxon>
        <taxon>Cardeaviricetes</taxon>
        <taxon>Sanitavirales</taxon>
        <taxon>Anelloviridae</taxon>
        <taxon>Xitorquevirus</taxon>
        <taxon>Xitorquevirus didel1</taxon>
    </lineage>
</organism>
<protein>
    <submittedName>
        <fullName evidence="3">Putative ORF3</fullName>
    </submittedName>
</protein>
<accession>A0A2H4QBT6</accession>
<dbReference type="KEGG" id="vg:80535519"/>
<dbReference type="EMBL" id="MF541378">
    <property type="protein sequence ID" value="ATX61860.1"/>
    <property type="molecule type" value="Genomic_DNA"/>
</dbReference>
<evidence type="ECO:0000259" key="2">
    <source>
        <dbReference type="Pfam" id="PF05501"/>
    </source>
</evidence>